<protein>
    <recommendedName>
        <fullName evidence="1">PPC domain-containing protein</fullName>
    </recommendedName>
</protein>
<sequence length="146" mass="16192">MSLPLLPTSNARYLALRLRPGEDVIPTLRKYVEQNNLQAAFIAGCVGSLTQVSLRFAGREDTQEIVGKYEIVSLIGTLDPKGEHLHLAISDENGHMQGGHMMEGCTVRTTLELIIGELDDISFTREYCELSTYEELVPTARNTKQA</sequence>
<dbReference type="STRING" id="1141662.OOA_04502"/>
<dbReference type="PANTHER" id="PTHR34988:SF1">
    <property type="entry name" value="DNA-BINDING PROTEIN"/>
    <property type="match status" value="1"/>
</dbReference>
<organism evidence="2 3">
    <name type="scientific">Providencia burhodogranariea DSM 19968</name>
    <dbReference type="NCBI Taxonomy" id="1141662"/>
    <lineage>
        <taxon>Bacteria</taxon>
        <taxon>Pseudomonadati</taxon>
        <taxon>Pseudomonadota</taxon>
        <taxon>Gammaproteobacteria</taxon>
        <taxon>Enterobacterales</taxon>
        <taxon>Morganellaceae</taxon>
        <taxon>Providencia</taxon>
    </lineage>
</organism>
<dbReference type="HOGENOM" id="CLU_114051_3_1_6"/>
<evidence type="ECO:0000313" key="2">
    <source>
        <dbReference type="EMBL" id="EKT63607.1"/>
    </source>
</evidence>
<proteinExistence type="predicted"/>
<evidence type="ECO:0000259" key="1">
    <source>
        <dbReference type="PROSITE" id="PS51742"/>
    </source>
</evidence>
<dbReference type="PANTHER" id="PTHR34988">
    <property type="entry name" value="PROTEIN, PUTATIVE-RELATED"/>
    <property type="match status" value="1"/>
</dbReference>
<reference evidence="2 3" key="1">
    <citation type="journal article" date="2012" name="BMC Genomics">
        <title>Comparative genomics of bacteria in the genus Providencia isolated from wild Drosophila melanogaster.</title>
        <authorList>
            <person name="Galac M.R."/>
            <person name="Lazzaro B.P."/>
        </authorList>
    </citation>
    <scope>NUCLEOTIDE SEQUENCE [LARGE SCALE GENOMIC DNA]</scope>
    <source>
        <strain evidence="2 3">DSM 19968</strain>
    </source>
</reference>
<dbReference type="PATRIC" id="fig|1141662.3.peg.914"/>
<dbReference type="RefSeq" id="WP_008910938.1">
    <property type="nucleotide sequence ID" value="NZ_KB233222.1"/>
</dbReference>
<dbReference type="SUPFAM" id="SSF117856">
    <property type="entry name" value="AF0104/ALDC/Ptd012-like"/>
    <property type="match status" value="1"/>
</dbReference>
<dbReference type="Pfam" id="PF03479">
    <property type="entry name" value="PCC"/>
    <property type="match status" value="1"/>
</dbReference>
<dbReference type="Proteomes" id="UP000009336">
    <property type="component" value="Unassembled WGS sequence"/>
</dbReference>
<dbReference type="AlphaFoldDB" id="K8X1R4"/>
<dbReference type="CDD" id="cd11378">
    <property type="entry name" value="DUF296"/>
    <property type="match status" value="1"/>
</dbReference>
<evidence type="ECO:0000313" key="3">
    <source>
        <dbReference type="Proteomes" id="UP000009336"/>
    </source>
</evidence>
<dbReference type="Gene3D" id="3.30.1330.80">
    <property type="entry name" value="Hypothetical protein, similar to alpha- acetolactate decarboxylase, domain 2"/>
    <property type="match status" value="1"/>
</dbReference>
<gene>
    <name evidence="2" type="ORF">OOA_04502</name>
</gene>
<name>K8X1R4_9GAMM</name>
<dbReference type="PROSITE" id="PS51742">
    <property type="entry name" value="PPC"/>
    <property type="match status" value="1"/>
</dbReference>
<feature type="domain" description="PPC" evidence="1">
    <location>
        <begin position="7"/>
        <end position="139"/>
    </location>
</feature>
<dbReference type="InterPro" id="IPR005175">
    <property type="entry name" value="PPC_dom"/>
</dbReference>
<dbReference type="EMBL" id="AKKL01000014">
    <property type="protein sequence ID" value="EKT63607.1"/>
    <property type="molecule type" value="Genomic_DNA"/>
</dbReference>
<accession>K8X1R4</accession>
<dbReference type="OrthoDB" id="552202at2"/>
<keyword evidence="3" id="KW-1185">Reference proteome</keyword>
<comment type="caution">
    <text evidence="2">The sequence shown here is derived from an EMBL/GenBank/DDBJ whole genome shotgun (WGS) entry which is preliminary data.</text>
</comment>
<dbReference type="eggNOG" id="COG1661">
    <property type="taxonomic scope" value="Bacteria"/>
</dbReference>